<proteinExistence type="predicted"/>
<dbReference type="AlphaFoldDB" id="W6PV57"/>
<gene>
    <name evidence="1" type="ORF">PROQFM164_S01g001939</name>
</gene>
<dbReference type="Proteomes" id="UP000030686">
    <property type="component" value="Unassembled WGS sequence"/>
</dbReference>
<keyword evidence="2" id="KW-1185">Reference proteome</keyword>
<reference evidence="1" key="1">
    <citation type="journal article" date="2014" name="Nat. Commun.">
        <title>Multiple recent horizontal transfers of a large genomic region in cheese making fungi.</title>
        <authorList>
            <person name="Cheeseman K."/>
            <person name="Ropars J."/>
            <person name="Renault P."/>
            <person name="Dupont J."/>
            <person name="Gouzy J."/>
            <person name="Branca A."/>
            <person name="Abraham A.L."/>
            <person name="Ceppi M."/>
            <person name="Conseiller E."/>
            <person name="Debuchy R."/>
            <person name="Malagnac F."/>
            <person name="Goarin A."/>
            <person name="Silar P."/>
            <person name="Lacoste S."/>
            <person name="Sallet E."/>
            <person name="Bensimon A."/>
            <person name="Giraud T."/>
            <person name="Brygoo Y."/>
        </authorList>
    </citation>
    <scope>NUCLEOTIDE SEQUENCE [LARGE SCALE GENOMIC DNA]</scope>
    <source>
        <strain evidence="1">FM164</strain>
    </source>
</reference>
<name>W6PV57_PENRF</name>
<organism evidence="1 2">
    <name type="scientific">Penicillium roqueforti (strain FM164)</name>
    <dbReference type="NCBI Taxonomy" id="1365484"/>
    <lineage>
        <taxon>Eukaryota</taxon>
        <taxon>Fungi</taxon>
        <taxon>Dikarya</taxon>
        <taxon>Ascomycota</taxon>
        <taxon>Pezizomycotina</taxon>
        <taxon>Eurotiomycetes</taxon>
        <taxon>Eurotiomycetidae</taxon>
        <taxon>Eurotiales</taxon>
        <taxon>Aspergillaceae</taxon>
        <taxon>Penicillium</taxon>
    </lineage>
</organism>
<dbReference type="EMBL" id="HG792015">
    <property type="protein sequence ID" value="CDM28128.1"/>
    <property type="molecule type" value="Genomic_DNA"/>
</dbReference>
<accession>W6PV57</accession>
<evidence type="ECO:0000313" key="2">
    <source>
        <dbReference type="Proteomes" id="UP000030686"/>
    </source>
</evidence>
<protein>
    <submittedName>
        <fullName evidence="1">Genomic scaffold, ProqFM164S01</fullName>
    </submittedName>
</protein>
<sequence length="53" mass="6033">MIRNKGDDRGESQKQFHSISDSLLRPRVHYCVLGSPFERSNKHVPPAVRVSCP</sequence>
<evidence type="ECO:0000313" key="1">
    <source>
        <dbReference type="EMBL" id="CDM28128.1"/>
    </source>
</evidence>